<proteinExistence type="predicted"/>
<name>A0A6J7PK72_9ZZZZ</name>
<sequence length="55" mass="5572">MFVVSAGALEPAATVGLTTPGRVDPEAGAPVTFTPCQAVSFGSIPLAIMRVRISL</sequence>
<organism evidence="1">
    <name type="scientific">freshwater metagenome</name>
    <dbReference type="NCBI Taxonomy" id="449393"/>
    <lineage>
        <taxon>unclassified sequences</taxon>
        <taxon>metagenomes</taxon>
        <taxon>ecological metagenomes</taxon>
    </lineage>
</organism>
<protein>
    <submittedName>
        <fullName evidence="1">Unannotated protein</fullName>
    </submittedName>
</protein>
<accession>A0A6J7PK72</accession>
<dbReference type="AlphaFoldDB" id="A0A6J7PK72"/>
<gene>
    <name evidence="1" type="ORF">UFOPK3914_02214</name>
</gene>
<evidence type="ECO:0000313" key="1">
    <source>
        <dbReference type="EMBL" id="CAB5002304.1"/>
    </source>
</evidence>
<dbReference type="EMBL" id="CAFBOG010000333">
    <property type="protein sequence ID" value="CAB5002304.1"/>
    <property type="molecule type" value="Genomic_DNA"/>
</dbReference>
<reference evidence="1" key="1">
    <citation type="submission" date="2020-05" db="EMBL/GenBank/DDBJ databases">
        <authorList>
            <person name="Chiriac C."/>
            <person name="Salcher M."/>
            <person name="Ghai R."/>
            <person name="Kavagutti S V."/>
        </authorList>
    </citation>
    <scope>NUCLEOTIDE SEQUENCE</scope>
</reference>